<evidence type="ECO:0000313" key="8">
    <source>
        <dbReference type="Proteomes" id="UP001595961"/>
    </source>
</evidence>
<gene>
    <name evidence="7" type="ORF">ACFO5W_05190</name>
</gene>
<evidence type="ECO:0000259" key="5">
    <source>
        <dbReference type="Pfam" id="PF04542"/>
    </source>
</evidence>
<protein>
    <submittedName>
        <fullName evidence="7">RNA polymerase sigma factor</fullName>
    </submittedName>
</protein>
<dbReference type="Pfam" id="PF04542">
    <property type="entry name" value="Sigma70_r2"/>
    <property type="match status" value="1"/>
</dbReference>
<dbReference type="Gene3D" id="1.10.1740.10">
    <property type="match status" value="1"/>
</dbReference>
<keyword evidence="2" id="KW-0805">Transcription regulation</keyword>
<accession>A0ABV9BZD8</accession>
<evidence type="ECO:0000256" key="4">
    <source>
        <dbReference type="ARBA" id="ARBA00023163"/>
    </source>
</evidence>
<dbReference type="InterPro" id="IPR039425">
    <property type="entry name" value="RNA_pol_sigma-70-like"/>
</dbReference>
<feature type="domain" description="RNA polymerase sigma factor 70 region 4 type 2" evidence="6">
    <location>
        <begin position="125"/>
        <end position="175"/>
    </location>
</feature>
<feature type="domain" description="RNA polymerase sigma-70 region 2" evidence="5">
    <location>
        <begin position="27"/>
        <end position="92"/>
    </location>
</feature>
<dbReference type="InterPro" id="IPR014284">
    <property type="entry name" value="RNA_pol_sigma-70_dom"/>
</dbReference>
<dbReference type="Proteomes" id="UP001595961">
    <property type="component" value="Unassembled WGS sequence"/>
</dbReference>
<dbReference type="PANTHER" id="PTHR43133:SF63">
    <property type="entry name" value="RNA POLYMERASE SIGMA FACTOR FECI-RELATED"/>
    <property type="match status" value="1"/>
</dbReference>
<organism evidence="7 8">
    <name type="scientific">Dyella halodurans</name>
    <dbReference type="NCBI Taxonomy" id="1920171"/>
    <lineage>
        <taxon>Bacteria</taxon>
        <taxon>Pseudomonadati</taxon>
        <taxon>Pseudomonadota</taxon>
        <taxon>Gammaproteobacteria</taxon>
        <taxon>Lysobacterales</taxon>
        <taxon>Rhodanobacteraceae</taxon>
        <taxon>Dyella</taxon>
    </lineage>
</organism>
<evidence type="ECO:0000256" key="2">
    <source>
        <dbReference type="ARBA" id="ARBA00023015"/>
    </source>
</evidence>
<dbReference type="RefSeq" id="WP_266150752.1">
    <property type="nucleotide sequence ID" value="NZ_CP064028.1"/>
</dbReference>
<dbReference type="InterPro" id="IPR007627">
    <property type="entry name" value="RNA_pol_sigma70_r2"/>
</dbReference>
<dbReference type="Gene3D" id="1.10.10.10">
    <property type="entry name" value="Winged helix-like DNA-binding domain superfamily/Winged helix DNA-binding domain"/>
    <property type="match status" value="1"/>
</dbReference>
<keyword evidence="4" id="KW-0804">Transcription</keyword>
<keyword evidence="3" id="KW-0731">Sigma factor</keyword>
<evidence type="ECO:0000256" key="1">
    <source>
        <dbReference type="ARBA" id="ARBA00010641"/>
    </source>
</evidence>
<evidence type="ECO:0000256" key="3">
    <source>
        <dbReference type="ARBA" id="ARBA00023082"/>
    </source>
</evidence>
<comment type="caution">
    <text evidence="7">The sequence shown here is derived from an EMBL/GenBank/DDBJ whole genome shotgun (WGS) entry which is preliminary data.</text>
</comment>
<dbReference type="Pfam" id="PF08281">
    <property type="entry name" value="Sigma70_r4_2"/>
    <property type="match status" value="1"/>
</dbReference>
<dbReference type="InterPro" id="IPR036388">
    <property type="entry name" value="WH-like_DNA-bd_sf"/>
</dbReference>
<sequence length="185" mass="20859">MDKLVKTEGSRGESTVVPAHAAQIAALFRDHNRALVAFLQCRLNSLSDAQEVAQEAYIRMFTLEHPEQVDSLRAYLFRTASNLAVDRLRMRKVRNDHAIEPPVEDVHLAPIPERHASATEQLHGLHKALRELPAKTSRAFVMHVIDGCDIGVIARAMKISERMVRYHVANALSHCRARVDELEMP</sequence>
<dbReference type="NCBIfam" id="TIGR02937">
    <property type="entry name" value="sigma70-ECF"/>
    <property type="match status" value="1"/>
</dbReference>
<dbReference type="InterPro" id="IPR013325">
    <property type="entry name" value="RNA_pol_sigma_r2"/>
</dbReference>
<dbReference type="InterPro" id="IPR013324">
    <property type="entry name" value="RNA_pol_sigma_r3/r4-like"/>
</dbReference>
<comment type="similarity">
    <text evidence="1">Belongs to the sigma-70 factor family. ECF subfamily.</text>
</comment>
<dbReference type="SUPFAM" id="SSF88659">
    <property type="entry name" value="Sigma3 and sigma4 domains of RNA polymerase sigma factors"/>
    <property type="match status" value="1"/>
</dbReference>
<name>A0ABV9BZD8_9GAMM</name>
<dbReference type="EMBL" id="JBHSGA010000008">
    <property type="protein sequence ID" value="MFC4526027.1"/>
    <property type="molecule type" value="Genomic_DNA"/>
</dbReference>
<dbReference type="SUPFAM" id="SSF88946">
    <property type="entry name" value="Sigma2 domain of RNA polymerase sigma factors"/>
    <property type="match status" value="1"/>
</dbReference>
<dbReference type="PANTHER" id="PTHR43133">
    <property type="entry name" value="RNA POLYMERASE ECF-TYPE SIGMA FACTO"/>
    <property type="match status" value="1"/>
</dbReference>
<evidence type="ECO:0000313" key="7">
    <source>
        <dbReference type="EMBL" id="MFC4526027.1"/>
    </source>
</evidence>
<evidence type="ECO:0000259" key="6">
    <source>
        <dbReference type="Pfam" id="PF08281"/>
    </source>
</evidence>
<reference evidence="8" key="1">
    <citation type="journal article" date="2019" name="Int. J. Syst. Evol. Microbiol.">
        <title>The Global Catalogue of Microorganisms (GCM) 10K type strain sequencing project: providing services to taxonomists for standard genome sequencing and annotation.</title>
        <authorList>
            <consortium name="The Broad Institute Genomics Platform"/>
            <consortium name="The Broad Institute Genome Sequencing Center for Infectious Disease"/>
            <person name="Wu L."/>
            <person name="Ma J."/>
        </authorList>
    </citation>
    <scope>NUCLEOTIDE SEQUENCE [LARGE SCALE GENOMIC DNA]</scope>
    <source>
        <strain evidence="8">CCM 4481</strain>
    </source>
</reference>
<keyword evidence="8" id="KW-1185">Reference proteome</keyword>
<proteinExistence type="inferred from homology"/>
<dbReference type="InterPro" id="IPR013249">
    <property type="entry name" value="RNA_pol_sigma70_r4_t2"/>
</dbReference>